<keyword evidence="1 2" id="KW-0728">SH3 domain</keyword>
<dbReference type="InterPro" id="IPR036028">
    <property type="entry name" value="SH3-like_dom_sf"/>
</dbReference>
<dbReference type="SUPFAM" id="SSF50044">
    <property type="entry name" value="SH3-domain"/>
    <property type="match status" value="1"/>
</dbReference>
<dbReference type="AlphaFoldDB" id="A0A1Y2G315"/>
<comment type="caution">
    <text evidence="5">The sequence shown here is derived from an EMBL/GenBank/DDBJ whole genome shotgun (WGS) entry which is preliminary data.</text>
</comment>
<dbReference type="STRING" id="106004.A0A1Y2G315"/>
<name>A0A1Y2G315_9BASI</name>
<feature type="compositionally biased region" description="Acidic residues" evidence="3">
    <location>
        <begin position="87"/>
        <end position="96"/>
    </location>
</feature>
<dbReference type="OrthoDB" id="19092at2759"/>
<feature type="region of interest" description="Disordered" evidence="3">
    <location>
        <begin position="77"/>
        <end position="157"/>
    </location>
</feature>
<gene>
    <name evidence="5" type="ORF">BCR35DRAFT_299102</name>
</gene>
<protein>
    <recommendedName>
        <fullName evidence="4">SH3 domain-containing protein</fullName>
    </recommendedName>
</protein>
<sequence>MGDFVPGVYAAVYDFEPELETEMRIVSGEIVTVLSRQCAGWVQAGRVLDGQITGEVGLVPENYLALIESDDQRAAASSTSPLYDLSAEGEGEGVDGEIEKSLGVTEQESKWAEESRTPRADVGEGKEREYGVELEPSGEAAKTLVEEGPVVAKEVEA</sequence>
<dbReference type="SMART" id="SM00326">
    <property type="entry name" value="SH3"/>
    <property type="match status" value="1"/>
</dbReference>
<feature type="domain" description="SH3" evidence="4">
    <location>
        <begin position="4"/>
        <end position="69"/>
    </location>
</feature>
<dbReference type="Proteomes" id="UP000193467">
    <property type="component" value="Unassembled WGS sequence"/>
</dbReference>
<organism evidence="5 6">
    <name type="scientific">Leucosporidium creatinivorum</name>
    <dbReference type="NCBI Taxonomy" id="106004"/>
    <lineage>
        <taxon>Eukaryota</taxon>
        <taxon>Fungi</taxon>
        <taxon>Dikarya</taxon>
        <taxon>Basidiomycota</taxon>
        <taxon>Pucciniomycotina</taxon>
        <taxon>Microbotryomycetes</taxon>
        <taxon>Leucosporidiales</taxon>
        <taxon>Leucosporidium</taxon>
    </lineage>
</organism>
<evidence type="ECO:0000259" key="4">
    <source>
        <dbReference type="PROSITE" id="PS50002"/>
    </source>
</evidence>
<reference evidence="5 6" key="1">
    <citation type="submission" date="2016-07" db="EMBL/GenBank/DDBJ databases">
        <title>Pervasive Adenine N6-methylation of Active Genes in Fungi.</title>
        <authorList>
            <consortium name="DOE Joint Genome Institute"/>
            <person name="Mondo S.J."/>
            <person name="Dannebaum R.O."/>
            <person name="Kuo R.C."/>
            <person name="Labutti K."/>
            <person name="Haridas S."/>
            <person name="Kuo A."/>
            <person name="Salamov A."/>
            <person name="Ahrendt S.R."/>
            <person name="Lipzen A."/>
            <person name="Sullivan W."/>
            <person name="Andreopoulos W.B."/>
            <person name="Clum A."/>
            <person name="Lindquist E."/>
            <person name="Daum C."/>
            <person name="Ramamoorthy G.K."/>
            <person name="Gryganskyi A."/>
            <person name="Culley D."/>
            <person name="Magnuson J.K."/>
            <person name="James T.Y."/>
            <person name="O'Malley M.A."/>
            <person name="Stajich J.E."/>
            <person name="Spatafora J.W."/>
            <person name="Visel A."/>
            <person name="Grigoriev I.V."/>
        </authorList>
    </citation>
    <scope>NUCLEOTIDE SEQUENCE [LARGE SCALE GENOMIC DNA]</scope>
    <source>
        <strain evidence="5 6">62-1032</strain>
    </source>
</reference>
<evidence type="ECO:0000256" key="1">
    <source>
        <dbReference type="ARBA" id="ARBA00022443"/>
    </source>
</evidence>
<feature type="compositionally biased region" description="Basic and acidic residues" evidence="3">
    <location>
        <begin position="107"/>
        <end position="131"/>
    </location>
</feature>
<dbReference type="PRINTS" id="PR00452">
    <property type="entry name" value="SH3DOMAIN"/>
</dbReference>
<dbReference type="Gene3D" id="2.30.30.40">
    <property type="entry name" value="SH3 Domains"/>
    <property type="match status" value="1"/>
</dbReference>
<accession>A0A1Y2G315</accession>
<dbReference type="CDD" id="cd00174">
    <property type="entry name" value="SH3"/>
    <property type="match status" value="1"/>
</dbReference>
<dbReference type="Pfam" id="PF14604">
    <property type="entry name" value="SH3_9"/>
    <property type="match status" value="1"/>
</dbReference>
<evidence type="ECO:0000256" key="2">
    <source>
        <dbReference type="PROSITE-ProRule" id="PRU00192"/>
    </source>
</evidence>
<dbReference type="InterPro" id="IPR001452">
    <property type="entry name" value="SH3_domain"/>
</dbReference>
<dbReference type="PROSITE" id="PS50002">
    <property type="entry name" value="SH3"/>
    <property type="match status" value="1"/>
</dbReference>
<proteinExistence type="predicted"/>
<evidence type="ECO:0000313" key="5">
    <source>
        <dbReference type="EMBL" id="ORY91776.1"/>
    </source>
</evidence>
<evidence type="ECO:0000256" key="3">
    <source>
        <dbReference type="SAM" id="MobiDB-lite"/>
    </source>
</evidence>
<dbReference type="EMBL" id="MCGR01000002">
    <property type="protein sequence ID" value="ORY91776.1"/>
    <property type="molecule type" value="Genomic_DNA"/>
</dbReference>
<dbReference type="InParanoid" id="A0A1Y2G315"/>
<keyword evidence="6" id="KW-1185">Reference proteome</keyword>
<evidence type="ECO:0000313" key="6">
    <source>
        <dbReference type="Proteomes" id="UP000193467"/>
    </source>
</evidence>